<comment type="caution">
    <text evidence="3">The sequence shown here is derived from an EMBL/GenBank/DDBJ whole genome shotgun (WGS) entry which is preliminary data.</text>
</comment>
<dbReference type="EMBL" id="RRYP01014748">
    <property type="protein sequence ID" value="TNV75824.1"/>
    <property type="molecule type" value="Genomic_DNA"/>
</dbReference>
<evidence type="ECO:0000313" key="3">
    <source>
        <dbReference type="EMBL" id="TNV75824.1"/>
    </source>
</evidence>
<reference evidence="3" key="1">
    <citation type="submission" date="2019-06" db="EMBL/GenBank/DDBJ databases">
        <authorList>
            <person name="Zheng W."/>
        </authorList>
    </citation>
    <scope>NUCLEOTIDE SEQUENCE</scope>
    <source>
        <strain evidence="3">QDHG01</strain>
    </source>
</reference>
<proteinExistence type="predicted"/>
<accession>A0A8J8NJF7</accession>
<protein>
    <recommendedName>
        <fullName evidence="2">Transglycosylase SLT domain-containing protein</fullName>
    </recommendedName>
</protein>
<evidence type="ECO:0000313" key="4">
    <source>
        <dbReference type="Proteomes" id="UP000785679"/>
    </source>
</evidence>
<gene>
    <name evidence="3" type="ORF">FGO68_gene13687</name>
</gene>
<feature type="domain" description="Transglycosylase SLT" evidence="2">
    <location>
        <begin position="57"/>
        <end position="119"/>
    </location>
</feature>
<dbReference type="InterPro" id="IPR023346">
    <property type="entry name" value="Lysozyme-like_dom_sf"/>
</dbReference>
<dbReference type="SUPFAM" id="SSF53955">
    <property type="entry name" value="Lysozyme-like"/>
    <property type="match status" value="1"/>
</dbReference>
<dbReference type="OrthoDB" id="17373at2759"/>
<sequence>MVAVSKIALVLFAGLAIVFAGSTCGGNCPSGTCTTCHCGTTPSSVDIAAACSRFSGWSQTCCECIARAESGGNSHAQLHNTNGSDDVGLWQVNSMNWASCNGGAAPCGVDANLACAKKVFGWGGNTWKYCSSEKTILLWNE</sequence>
<feature type="chain" id="PRO_5035270764" description="Transglycosylase SLT domain-containing protein" evidence="1">
    <location>
        <begin position="21"/>
        <end position="141"/>
    </location>
</feature>
<dbReference type="InterPro" id="IPR043992">
    <property type="entry name" value="SLT_3"/>
</dbReference>
<dbReference type="Pfam" id="PF18896">
    <property type="entry name" value="SLT_3"/>
    <property type="match status" value="1"/>
</dbReference>
<keyword evidence="1" id="KW-0732">Signal</keyword>
<evidence type="ECO:0000259" key="2">
    <source>
        <dbReference type="Pfam" id="PF18896"/>
    </source>
</evidence>
<organism evidence="3 4">
    <name type="scientific">Halteria grandinella</name>
    <dbReference type="NCBI Taxonomy" id="5974"/>
    <lineage>
        <taxon>Eukaryota</taxon>
        <taxon>Sar</taxon>
        <taxon>Alveolata</taxon>
        <taxon>Ciliophora</taxon>
        <taxon>Intramacronucleata</taxon>
        <taxon>Spirotrichea</taxon>
        <taxon>Stichotrichia</taxon>
        <taxon>Sporadotrichida</taxon>
        <taxon>Halteriidae</taxon>
        <taxon>Halteria</taxon>
    </lineage>
</organism>
<dbReference type="Gene3D" id="1.10.530.10">
    <property type="match status" value="1"/>
</dbReference>
<name>A0A8J8NJF7_HALGN</name>
<feature type="signal peptide" evidence="1">
    <location>
        <begin position="1"/>
        <end position="20"/>
    </location>
</feature>
<keyword evidence="4" id="KW-1185">Reference proteome</keyword>
<dbReference type="AlphaFoldDB" id="A0A8J8NJF7"/>
<dbReference type="Proteomes" id="UP000785679">
    <property type="component" value="Unassembled WGS sequence"/>
</dbReference>
<evidence type="ECO:0000256" key="1">
    <source>
        <dbReference type="SAM" id="SignalP"/>
    </source>
</evidence>